<gene>
    <name evidence="2" type="ORF">ACFFIC_26860</name>
</gene>
<comment type="caution">
    <text evidence="2">The sequence shown here is derived from an EMBL/GenBank/DDBJ whole genome shotgun (WGS) entry which is preliminary data.</text>
</comment>
<feature type="region of interest" description="Disordered" evidence="1">
    <location>
        <begin position="163"/>
        <end position="190"/>
    </location>
</feature>
<accession>A0ABV6J2T0</accession>
<proteinExistence type="predicted"/>
<dbReference type="RefSeq" id="WP_377056242.1">
    <property type="nucleotide sequence ID" value="NZ_JBHLVZ010000094.1"/>
</dbReference>
<reference evidence="2 3" key="1">
    <citation type="submission" date="2024-09" db="EMBL/GenBank/DDBJ databases">
        <authorList>
            <person name="Sun Q."/>
            <person name="Mori K."/>
        </authorList>
    </citation>
    <scope>NUCLEOTIDE SEQUENCE [LARGE SCALE GENOMIC DNA]</scope>
    <source>
        <strain evidence="2 3">CCM 7468</strain>
    </source>
</reference>
<evidence type="ECO:0000313" key="3">
    <source>
        <dbReference type="Proteomes" id="UP001589789"/>
    </source>
</evidence>
<keyword evidence="3" id="KW-1185">Reference proteome</keyword>
<dbReference type="Proteomes" id="UP001589789">
    <property type="component" value="Unassembled WGS sequence"/>
</dbReference>
<dbReference type="EMBL" id="JBHLVZ010000094">
    <property type="protein sequence ID" value="MFC0389143.1"/>
    <property type="molecule type" value="Genomic_DNA"/>
</dbReference>
<evidence type="ECO:0000313" key="2">
    <source>
        <dbReference type="EMBL" id="MFC0389143.1"/>
    </source>
</evidence>
<name>A0ABV6J2T0_9PROT</name>
<organism evidence="2 3">
    <name type="scientific">Muricoccus vinaceus</name>
    <dbReference type="NCBI Taxonomy" id="424704"/>
    <lineage>
        <taxon>Bacteria</taxon>
        <taxon>Pseudomonadati</taxon>
        <taxon>Pseudomonadota</taxon>
        <taxon>Alphaproteobacteria</taxon>
        <taxon>Acetobacterales</taxon>
        <taxon>Roseomonadaceae</taxon>
        <taxon>Muricoccus</taxon>
    </lineage>
</organism>
<feature type="compositionally biased region" description="Basic and acidic residues" evidence="1">
    <location>
        <begin position="169"/>
        <end position="190"/>
    </location>
</feature>
<protein>
    <submittedName>
        <fullName evidence="2">Uncharacterized protein</fullName>
    </submittedName>
</protein>
<sequence>MGQLRDWIAYFGGRGNVAPPLVAPDVLSRQPVLRGEVAAAEEAYQEPAVFDRMDADKWPPEDAPPETAARTDQPIQILVHGPWMVTEDGRVVRSLVGVSDEGHHYAIEVRRRSADPQPLRWSAAFCERQAAEREADAAEKRAIVRGDEPEIAEYVHRLDQARAEPSLHLARETEAPGHDDPDDLEHTHSH</sequence>
<evidence type="ECO:0000256" key="1">
    <source>
        <dbReference type="SAM" id="MobiDB-lite"/>
    </source>
</evidence>